<sequence>GILAASRDKSSGGNYYYTQPLRLSRQFAQAVIASTFEGSTTYREAYRLLGTKKHATFENLATELGVA</sequence>
<evidence type="ECO:0000313" key="2">
    <source>
        <dbReference type="Proteomes" id="UP000235598"/>
    </source>
</evidence>
<dbReference type="GO" id="GO:0003677">
    <property type="term" value="F:DNA binding"/>
    <property type="evidence" value="ECO:0007669"/>
    <property type="project" value="UniProtKB-KW"/>
</dbReference>
<organism evidence="1 2">
    <name type="scientific">Brevibacterium paucivorans</name>
    <dbReference type="NCBI Taxonomy" id="170994"/>
    <lineage>
        <taxon>Bacteria</taxon>
        <taxon>Bacillati</taxon>
        <taxon>Actinomycetota</taxon>
        <taxon>Actinomycetes</taxon>
        <taxon>Micrococcales</taxon>
        <taxon>Brevibacteriaceae</taxon>
        <taxon>Brevibacterium</taxon>
    </lineage>
</organism>
<feature type="non-terminal residue" evidence="1">
    <location>
        <position position="1"/>
    </location>
</feature>
<evidence type="ECO:0000313" key="1">
    <source>
        <dbReference type="EMBL" id="PMD04329.1"/>
    </source>
</evidence>
<dbReference type="EMBL" id="PNHK01000152">
    <property type="protein sequence ID" value="PMD04329.1"/>
    <property type="molecule type" value="Genomic_DNA"/>
</dbReference>
<dbReference type="AlphaFoldDB" id="A0A2N6VJN7"/>
<keyword evidence="1" id="KW-0238">DNA-binding</keyword>
<protein>
    <submittedName>
        <fullName evidence="1">DNA-binding protein</fullName>
    </submittedName>
</protein>
<name>A0A2N6VJN7_9MICO</name>
<dbReference type="Proteomes" id="UP000235598">
    <property type="component" value="Unassembled WGS sequence"/>
</dbReference>
<reference evidence="1 2" key="1">
    <citation type="submission" date="2017-09" db="EMBL/GenBank/DDBJ databases">
        <title>Bacterial strain isolated from the female urinary microbiota.</title>
        <authorList>
            <person name="Thomas-White K."/>
            <person name="Kumar N."/>
            <person name="Forster S."/>
            <person name="Putonti C."/>
            <person name="Lawley T."/>
            <person name="Wolfe A.J."/>
        </authorList>
    </citation>
    <scope>NUCLEOTIDE SEQUENCE [LARGE SCALE GENOMIC DNA]</scope>
    <source>
        <strain evidence="1 2">UMB1301</strain>
    </source>
</reference>
<comment type="caution">
    <text evidence="1">The sequence shown here is derived from an EMBL/GenBank/DDBJ whole genome shotgun (WGS) entry which is preliminary data.</text>
</comment>
<proteinExistence type="predicted"/>
<gene>
    <name evidence="1" type="ORF">CJ199_12680</name>
</gene>
<accession>A0A2N6VJN7</accession>